<accession>A0A5B8V729</accession>
<evidence type="ECO:0000259" key="2">
    <source>
        <dbReference type="Pfam" id="PF14534"/>
    </source>
</evidence>
<evidence type="ECO:0000256" key="1">
    <source>
        <dbReference type="SAM" id="SignalP"/>
    </source>
</evidence>
<dbReference type="EMBL" id="CP042435">
    <property type="protein sequence ID" value="QEC67049.1"/>
    <property type="molecule type" value="Genomic_DNA"/>
</dbReference>
<dbReference type="Gene3D" id="3.10.450.50">
    <property type="match status" value="1"/>
</dbReference>
<feature type="signal peptide" evidence="1">
    <location>
        <begin position="1"/>
        <end position="21"/>
    </location>
</feature>
<dbReference type="SUPFAM" id="SSF54427">
    <property type="entry name" value="NTF2-like"/>
    <property type="match status" value="1"/>
</dbReference>
<keyword evidence="1" id="KW-0732">Signal</keyword>
<evidence type="ECO:0000313" key="4">
    <source>
        <dbReference type="Proteomes" id="UP000321533"/>
    </source>
</evidence>
<dbReference type="Pfam" id="PF14534">
    <property type="entry name" value="DUF4440"/>
    <property type="match status" value="1"/>
</dbReference>
<feature type="domain" description="DUF4440" evidence="2">
    <location>
        <begin position="49"/>
        <end position="150"/>
    </location>
</feature>
<dbReference type="OrthoDB" id="9814425at2"/>
<dbReference type="RefSeq" id="WP_147188849.1">
    <property type="nucleotide sequence ID" value="NZ_CP042435.1"/>
</dbReference>
<dbReference type="InterPro" id="IPR032710">
    <property type="entry name" value="NTF2-like_dom_sf"/>
</dbReference>
<organism evidence="3 4">
    <name type="scientific">Panacibacter ginsenosidivorans</name>
    <dbReference type="NCBI Taxonomy" id="1813871"/>
    <lineage>
        <taxon>Bacteria</taxon>
        <taxon>Pseudomonadati</taxon>
        <taxon>Bacteroidota</taxon>
        <taxon>Chitinophagia</taxon>
        <taxon>Chitinophagales</taxon>
        <taxon>Chitinophagaceae</taxon>
        <taxon>Panacibacter</taxon>
    </lineage>
</organism>
<sequence length="168" mass="18403">MKSFLSLLVIITFLATGCNTASENKPAEAIVASAFNLDSVKAAIVSSNQLFADAFVKGDSTLLIDRYAPDACLLPADMHTLCGHQAIATFYRGAYDMGVRNVKLNTTQLYGEGEYVTEEGTYEIFAAENKSMDKGKFLVLWKKTDAGWKMFRDIFNSDNPPPTTPPAK</sequence>
<name>A0A5B8V729_9BACT</name>
<dbReference type="PROSITE" id="PS51257">
    <property type="entry name" value="PROKAR_LIPOPROTEIN"/>
    <property type="match status" value="1"/>
</dbReference>
<reference evidence="3 4" key="1">
    <citation type="journal article" date="2016" name="Int. J. Syst. Evol. Microbiol.">
        <title>Panacibacter ginsenosidivorans gen. nov., sp. nov., with ginsenoside converting activity isolated from soil of a ginseng field.</title>
        <authorList>
            <person name="Siddiqi M.Z."/>
            <person name="Muhammad Shafi S."/>
            <person name="Choi K.D."/>
            <person name="Im W.T."/>
        </authorList>
    </citation>
    <scope>NUCLEOTIDE SEQUENCE [LARGE SCALE GENOMIC DNA]</scope>
    <source>
        <strain evidence="3 4">Gsoil1550</strain>
    </source>
</reference>
<evidence type="ECO:0000313" key="3">
    <source>
        <dbReference type="EMBL" id="QEC67049.1"/>
    </source>
</evidence>
<proteinExistence type="predicted"/>
<dbReference type="Proteomes" id="UP000321533">
    <property type="component" value="Chromosome"/>
</dbReference>
<protein>
    <submittedName>
        <fullName evidence="3">DUF4440 domain-containing protein</fullName>
    </submittedName>
</protein>
<dbReference type="InterPro" id="IPR027843">
    <property type="entry name" value="DUF4440"/>
</dbReference>
<gene>
    <name evidence="3" type="ORF">FRZ67_07000</name>
</gene>
<keyword evidence="4" id="KW-1185">Reference proteome</keyword>
<dbReference type="KEGG" id="pgin:FRZ67_07000"/>
<feature type="chain" id="PRO_5022954826" evidence="1">
    <location>
        <begin position="22"/>
        <end position="168"/>
    </location>
</feature>
<dbReference type="AlphaFoldDB" id="A0A5B8V729"/>